<sequence>MLGVASYDLLGFWKIGEAQFYLSALVFEFLPDITRVFSAKVLSASLSVVLEELMDEIGMGVVVAN</sequence>
<name>A0A6G1EYN8_9ORYZ</name>
<evidence type="ECO:0000313" key="2">
    <source>
        <dbReference type="Proteomes" id="UP000479710"/>
    </source>
</evidence>
<organism evidence="1 2">
    <name type="scientific">Oryza meyeriana var. granulata</name>
    <dbReference type="NCBI Taxonomy" id="110450"/>
    <lineage>
        <taxon>Eukaryota</taxon>
        <taxon>Viridiplantae</taxon>
        <taxon>Streptophyta</taxon>
        <taxon>Embryophyta</taxon>
        <taxon>Tracheophyta</taxon>
        <taxon>Spermatophyta</taxon>
        <taxon>Magnoliopsida</taxon>
        <taxon>Liliopsida</taxon>
        <taxon>Poales</taxon>
        <taxon>Poaceae</taxon>
        <taxon>BOP clade</taxon>
        <taxon>Oryzoideae</taxon>
        <taxon>Oryzeae</taxon>
        <taxon>Oryzinae</taxon>
        <taxon>Oryza</taxon>
        <taxon>Oryza meyeriana</taxon>
    </lineage>
</organism>
<keyword evidence="2" id="KW-1185">Reference proteome</keyword>
<comment type="caution">
    <text evidence="1">The sequence shown here is derived from an EMBL/GenBank/DDBJ whole genome shotgun (WGS) entry which is preliminary data.</text>
</comment>
<evidence type="ECO:0000313" key="1">
    <source>
        <dbReference type="EMBL" id="KAF0929705.1"/>
    </source>
</evidence>
<gene>
    <name evidence="1" type="ORF">E2562_023052</name>
</gene>
<dbReference type="EMBL" id="SPHZ02000002">
    <property type="protein sequence ID" value="KAF0929705.1"/>
    <property type="molecule type" value="Genomic_DNA"/>
</dbReference>
<dbReference type="AlphaFoldDB" id="A0A6G1EYN8"/>
<reference evidence="1 2" key="1">
    <citation type="submission" date="2019-11" db="EMBL/GenBank/DDBJ databases">
        <title>Whole genome sequence of Oryza granulata.</title>
        <authorList>
            <person name="Li W."/>
        </authorList>
    </citation>
    <scope>NUCLEOTIDE SEQUENCE [LARGE SCALE GENOMIC DNA]</scope>
    <source>
        <strain evidence="2">cv. Menghai</strain>
        <tissue evidence="1">Leaf</tissue>
    </source>
</reference>
<protein>
    <submittedName>
        <fullName evidence="1">Uncharacterized protein</fullName>
    </submittedName>
</protein>
<dbReference type="Proteomes" id="UP000479710">
    <property type="component" value="Unassembled WGS sequence"/>
</dbReference>
<accession>A0A6G1EYN8</accession>
<proteinExistence type="predicted"/>